<evidence type="ECO:0000313" key="2">
    <source>
        <dbReference type="EMBL" id="SHO53300.1"/>
    </source>
</evidence>
<dbReference type="PANTHER" id="PTHR11102:SF160">
    <property type="entry name" value="ERAD-ASSOCIATED E3 UBIQUITIN-PROTEIN LIGASE COMPONENT HRD3"/>
    <property type="match status" value="1"/>
</dbReference>
<dbReference type="RefSeq" id="WP_073616880.1">
    <property type="nucleotide sequence ID" value="NZ_FRFE01000051.1"/>
</dbReference>
<dbReference type="SMART" id="SM00671">
    <property type="entry name" value="SEL1"/>
    <property type="match status" value="3"/>
</dbReference>
<proteinExistence type="predicted"/>
<reference evidence="2 3" key="1">
    <citation type="submission" date="2016-12" db="EMBL/GenBank/DDBJ databases">
        <authorList>
            <person name="Song W.-J."/>
            <person name="Kurnit D.M."/>
        </authorList>
    </citation>
    <scope>NUCLEOTIDE SEQUENCE [LARGE SCALE GENOMIC DNA]</scope>
    <source>
        <strain evidence="2 3">DSM 18488</strain>
    </source>
</reference>
<dbReference type="AlphaFoldDB" id="A0A1M7YL08"/>
<dbReference type="InterPro" id="IPR011990">
    <property type="entry name" value="TPR-like_helical_dom_sf"/>
</dbReference>
<dbReference type="Pfam" id="PF08238">
    <property type="entry name" value="Sel1"/>
    <property type="match status" value="3"/>
</dbReference>
<dbReference type="InterPro" id="IPR006597">
    <property type="entry name" value="Sel1-like"/>
</dbReference>
<feature type="chain" id="PRO_5012252470" description="Sel1 repeat-containing protein" evidence="1">
    <location>
        <begin position="25"/>
        <end position="210"/>
    </location>
</feature>
<dbReference type="OrthoDB" id="5397369at2"/>
<accession>A0A1M7YL08</accession>
<keyword evidence="1" id="KW-0732">Signal</keyword>
<evidence type="ECO:0000256" key="1">
    <source>
        <dbReference type="SAM" id="SignalP"/>
    </source>
</evidence>
<dbReference type="Gene3D" id="1.25.40.10">
    <property type="entry name" value="Tetratricopeptide repeat domain"/>
    <property type="match status" value="1"/>
</dbReference>
<sequence>MYMPLINILVFCFCLVLAVHPAFADFDEANAAFIAGDYNKALKELRPLAEKGDLRSQYAMGVFYENGFGVEKDLQQAATWYLMAAEQGNSDAQYNLGAMNEHGVGIPVNYVTAARWYRMAAEQGDIDALSNLGVLYQNGQGVVQDKVLAMALYNVSVAFAGGDKTQAAQNRQILANQMVLDDVKKALQFTEELLKPGNLKTGLEAYLQQP</sequence>
<dbReference type="PANTHER" id="PTHR11102">
    <property type="entry name" value="SEL-1-LIKE PROTEIN"/>
    <property type="match status" value="1"/>
</dbReference>
<protein>
    <recommendedName>
        <fullName evidence="4">Sel1 repeat-containing protein</fullName>
    </recommendedName>
</protein>
<name>A0A1M7YL08_9BACT</name>
<organism evidence="2 3">
    <name type="scientific">Desulfopila aestuarii DSM 18488</name>
    <dbReference type="NCBI Taxonomy" id="1121416"/>
    <lineage>
        <taxon>Bacteria</taxon>
        <taxon>Pseudomonadati</taxon>
        <taxon>Thermodesulfobacteriota</taxon>
        <taxon>Desulfobulbia</taxon>
        <taxon>Desulfobulbales</taxon>
        <taxon>Desulfocapsaceae</taxon>
        <taxon>Desulfopila</taxon>
    </lineage>
</organism>
<evidence type="ECO:0000313" key="3">
    <source>
        <dbReference type="Proteomes" id="UP000184603"/>
    </source>
</evidence>
<gene>
    <name evidence="2" type="ORF">SAMN02745220_05050</name>
</gene>
<dbReference type="STRING" id="1121416.SAMN02745220_05050"/>
<feature type="signal peptide" evidence="1">
    <location>
        <begin position="1"/>
        <end position="24"/>
    </location>
</feature>
<dbReference type="EMBL" id="FRFE01000051">
    <property type="protein sequence ID" value="SHO53300.1"/>
    <property type="molecule type" value="Genomic_DNA"/>
</dbReference>
<dbReference type="Proteomes" id="UP000184603">
    <property type="component" value="Unassembled WGS sequence"/>
</dbReference>
<dbReference type="SUPFAM" id="SSF81901">
    <property type="entry name" value="HCP-like"/>
    <property type="match status" value="1"/>
</dbReference>
<keyword evidence="3" id="KW-1185">Reference proteome</keyword>
<evidence type="ECO:0008006" key="4">
    <source>
        <dbReference type="Google" id="ProtNLM"/>
    </source>
</evidence>
<dbReference type="InterPro" id="IPR050767">
    <property type="entry name" value="Sel1_AlgK"/>
</dbReference>